<feature type="compositionally biased region" description="Basic and acidic residues" evidence="1">
    <location>
        <begin position="1"/>
        <end position="20"/>
    </location>
</feature>
<comment type="caution">
    <text evidence="2">The sequence shown here is derived from an EMBL/GenBank/DDBJ whole genome shotgun (WGS) entry which is preliminary data.</text>
</comment>
<protein>
    <submittedName>
        <fullName evidence="2">Uncharacterized protein</fullName>
    </submittedName>
</protein>
<dbReference type="AlphaFoldDB" id="A0ABD2B4T3"/>
<reference evidence="2 3" key="1">
    <citation type="journal article" date="2024" name="Ann. Entomol. Soc. Am.">
        <title>Genomic analyses of the southern and eastern yellowjacket wasps (Hymenoptera: Vespidae) reveal evolutionary signatures of social life.</title>
        <authorList>
            <person name="Catto M.A."/>
            <person name="Caine P.B."/>
            <person name="Orr S.E."/>
            <person name="Hunt B.G."/>
            <person name="Goodisman M.A.D."/>
        </authorList>
    </citation>
    <scope>NUCLEOTIDE SEQUENCE [LARGE SCALE GENOMIC DNA]</scope>
    <source>
        <strain evidence="2">232</strain>
        <tissue evidence="2">Head and thorax</tissue>
    </source>
</reference>
<evidence type="ECO:0000313" key="2">
    <source>
        <dbReference type="EMBL" id="KAL2727686.1"/>
    </source>
</evidence>
<accession>A0ABD2B4T3</accession>
<proteinExistence type="predicted"/>
<name>A0ABD2B4T3_VESMC</name>
<gene>
    <name evidence="2" type="ORF">V1477_016962</name>
</gene>
<organism evidence="2 3">
    <name type="scientific">Vespula maculifrons</name>
    <name type="common">Eastern yellow jacket</name>
    <name type="synonym">Wasp</name>
    <dbReference type="NCBI Taxonomy" id="7453"/>
    <lineage>
        <taxon>Eukaryota</taxon>
        <taxon>Metazoa</taxon>
        <taxon>Ecdysozoa</taxon>
        <taxon>Arthropoda</taxon>
        <taxon>Hexapoda</taxon>
        <taxon>Insecta</taxon>
        <taxon>Pterygota</taxon>
        <taxon>Neoptera</taxon>
        <taxon>Endopterygota</taxon>
        <taxon>Hymenoptera</taxon>
        <taxon>Apocrita</taxon>
        <taxon>Aculeata</taxon>
        <taxon>Vespoidea</taxon>
        <taxon>Vespidae</taxon>
        <taxon>Vespinae</taxon>
        <taxon>Vespula</taxon>
    </lineage>
</organism>
<dbReference type="Proteomes" id="UP001607303">
    <property type="component" value="Unassembled WGS sequence"/>
</dbReference>
<feature type="region of interest" description="Disordered" evidence="1">
    <location>
        <begin position="1"/>
        <end position="25"/>
    </location>
</feature>
<evidence type="ECO:0000313" key="3">
    <source>
        <dbReference type="Proteomes" id="UP001607303"/>
    </source>
</evidence>
<evidence type="ECO:0000256" key="1">
    <source>
        <dbReference type="SAM" id="MobiDB-lite"/>
    </source>
</evidence>
<keyword evidence="3" id="KW-1185">Reference proteome</keyword>
<dbReference type="EMBL" id="JAYRBN010000100">
    <property type="protein sequence ID" value="KAL2727686.1"/>
    <property type="molecule type" value="Genomic_DNA"/>
</dbReference>
<sequence>MIPEKNNQEKQTRQKAHAQEPHSWVPPEKTSAYLCINLKKIPVSNTIFFKLNKVFSKIREIFYAFVNSAKLKCCELQFNFSSNNLILLKDIFASILYNNNFLYKIFQSGSLLITEF</sequence>